<proteinExistence type="predicted"/>
<keyword evidence="2" id="KW-1185">Reference proteome</keyword>
<gene>
    <name evidence="1" type="ORF">ACOLOM_LOCUS8070</name>
</gene>
<organism evidence="1 2">
    <name type="scientific">Acaulospora colombiana</name>
    <dbReference type="NCBI Taxonomy" id="27376"/>
    <lineage>
        <taxon>Eukaryota</taxon>
        <taxon>Fungi</taxon>
        <taxon>Fungi incertae sedis</taxon>
        <taxon>Mucoromycota</taxon>
        <taxon>Glomeromycotina</taxon>
        <taxon>Glomeromycetes</taxon>
        <taxon>Diversisporales</taxon>
        <taxon>Acaulosporaceae</taxon>
        <taxon>Acaulospora</taxon>
    </lineage>
</organism>
<reference evidence="1" key="1">
    <citation type="submission" date="2021-06" db="EMBL/GenBank/DDBJ databases">
        <authorList>
            <person name="Kallberg Y."/>
            <person name="Tangrot J."/>
            <person name="Rosling A."/>
        </authorList>
    </citation>
    <scope>NUCLEOTIDE SEQUENCE</scope>
    <source>
        <strain evidence="1">CL356</strain>
    </source>
</reference>
<evidence type="ECO:0000313" key="2">
    <source>
        <dbReference type="Proteomes" id="UP000789525"/>
    </source>
</evidence>
<name>A0ACA9NBH1_9GLOM</name>
<protein>
    <submittedName>
        <fullName evidence="1">5056_t:CDS:1</fullName>
    </submittedName>
</protein>
<sequence length="256" mass="28454">MFEPTRRWQRAEAEAPQGGLDWRVRSIVDVRGENQIRKSVSVRVSSSRRDRERGERTEGARLGAPRIGTAGEYKNNCFVFQWNRERRSEKQAVSERNSDAVRYRESGASGDDESLTSVNRELEECGFLFLGAPGTCLSECADHVWLEYVTVTKNSAVGGRVFATEILVLNAFGLRRDTASAPEGFVASKNDDMDTAAKSASRHVVTNVEILFSRCKDEYMVEEISGSTEPGVDVDESTKSTVSQSSTTLHPNPIHK</sequence>
<comment type="caution">
    <text evidence="1">The sequence shown here is derived from an EMBL/GenBank/DDBJ whole genome shotgun (WGS) entry which is preliminary data.</text>
</comment>
<feature type="non-terminal residue" evidence="1">
    <location>
        <position position="256"/>
    </location>
</feature>
<dbReference type="EMBL" id="CAJVPT010020000">
    <property type="protein sequence ID" value="CAG8645149.1"/>
    <property type="molecule type" value="Genomic_DNA"/>
</dbReference>
<accession>A0ACA9NBH1</accession>
<evidence type="ECO:0000313" key="1">
    <source>
        <dbReference type="EMBL" id="CAG8645149.1"/>
    </source>
</evidence>
<dbReference type="Proteomes" id="UP000789525">
    <property type="component" value="Unassembled WGS sequence"/>
</dbReference>